<proteinExistence type="predicted"/>
<reference evidence="1 2" key="1">
    <citation type="submission" date="2017-04" db="EMBL/GenBank/DDBJ databases">
        <authorList>
            <person name="Afonso C.L."/>
            <person name="Miller P.J."/>
            <person name="Scott M.A."/>
            <person name="Spackman E."/>
            <person name="Goraichik I."/>
            <person name="Dimitrov K.M."/>
            <person name="Suarez D.L."/>
            <person name="Swayne D.E."/>
        </authorList>
    </citation>
    <scope>NUCLEOTIDE SEQUENCE [LARGE SCALE GENOMIC DNA]</scope>
    <source>
        <strain evidence="1 2">DSM 12816</strain>
    </source>
</reference>
<protein>
    <submittedName>
        <fullName evidence="1">Competence protein ComFB</fullName>
    </submittedName>
</protein>
<gene>
    <name evidence="1" type="ORF">SAMN02745168_0109</name>
</gene>
<evidence type="ECO:0000313" key="1">
    <source>
        <dbReference type="EMBL" id="SMC86738.1"/>
    </source>
</evidence>
<sequence>MDKLTKNDNGEMVLVNIVEEMVKQKVDEMIKSLDMCGCEKCRLNACAIALNNLPSHYVTTEKGALLGQLEDVEVNYQTNLTVEVMKALMTVKEHPFH</sequence>
<dbReference type="InterPro" id="IPR019657">
    <property type="entry name" value="ComFB"/>
</dbReference>
<organism evidence="1 2">
    <name type="scientific">Papillibacter cinnamivorans DSM 12816</name>
    <dbReference type="NCBI Taxonomy" id="1122930"/>
    <lineage>
        <taxon>Bacteria</taxon>
        <taxon>Bacillati</taxon>
        <taxon>Bacillota</taxon>
        <taxon>Clostridia</taxon>
        <taxon>Eubacteriales</taxon>
        <taxon>Oscillospiraceae</taxon>
        <taxon>Papillibacter</taxon>
    </lineage>
</organism>
<dbReference type="Proteomes" id="UP000192790">
    <property type="component" value="Unassembled WGS sequence"/>
</dbReference>
<accession>A0A1W2CQ34</accession>
<keyword evidence="2" id="KW-1185">Reference proteome</keyword>
<dbReference type="AlphaFoldDB" id="A0A1W2CQ34"/>
<dbReference type="RefSeq" id="WP_084235531.1">
    <property type="nucleotide sequence ID" value="NZ_FWXW01000011.1"/>
</dbReference>
<name>A0A1W2CQ34_9FIRM</name>
<evidence type="ECO:0000313" key="2">
    <source>
        <dbReference type="Proteomes" id="UP000192790"/>
    </source>
</evidence>
<dbReference type="OrthoDB" id="5616024at2"/>
<dbReference type="Pfam" id="PF10719">
    <property type="entry name" value="ComFB"/>
    <property type="match status" value="1"/>
</dbReference>
<dbReference type="EMBL" id="FWXW01000011">
    <property type="protein sequence ID" value="SMC86738.1"/>
    <property type="molecule type" value="Genomic_DNA"/>
</dbReference>
<dbReference type="STRING" id="1122930.SAMN02745168_0109"/>